<sequence>MNAGKSDHDGYQLRSVMATVYNIASWKPKNKWFKEQEFKGKPKRRQPRTGKEVVAEFDKVFGQFYGR</sequence>
<proteinExistence type="predicted"/>
<dbReference type="KEGG" id="gax:Pan161_59580"/>
<evidence type="ECO:0000313" key="1">
    <source>
        <dbReference type="EMBL" id="QDT94263.1"/>
    </source>
</evidence>
<name>A0A517VMM3_9PLAN</name>
<dbReference type="EMBL" id="CP036343">
    <property type="protein sequence ID" value="QDT94263.1"/>
    <property type="molecule type" value="Genomic_DNA"/>
</dbReference>
<evidence type="ECO:0000313" key="2">
    <source>
        <dbReference type="Proteomes" id="UP000316855"/>
    </source>
</evidence>
<protein>
    <submittedName>
        <fullName evidence="1">Uncharacterized protein</fullName>
    </submittedName>
</protein>
<accession>A0A517VMM3</accession>
<organism evidence="1 2">
    <name type="scientific">Gimesia algae</name>
    <dbReference type="NCBI Taxonomy" id="2527971"/>
    <lineage>
        <taxon>Bacteria</taxon>
        <taxon>Pseudomonadati</taxon>
        <taxon>Planctomycetota</taxon>
        <taxon>Planctomycetia</taxon>
        <taxon>Planctomycetales</taxon>
        <taxon>Planctomycetaceae</taxon>
        <taxon>Gimesia</taxon>
    </lineage>
</organism>
<dbReference type="Proteomes" id="UP000316855">
    <property type="component" value="Chromosome"/>
</dbReference>
<dbReference type="AlphaFoldDB" id="A0A517VMM3"/>
<keyword evidence="2" id="KW-1185">Reference proteome</keyword>
<reference evidence="1 2" key="1">
    <citation type="submission" date="2019-02" db="EMBL/GenBank/DDBJ databases">
        <title>Deep-cultivation of Planctomycetes and their phenomic and genomic characterization uncovers novel biology.</title>
        <authorList>
            <person name="Wiegand S."/>
            <person name="Jogler M."/>
            <person name="Boedeker C."/>
            <person name="Pinto D."/>
            <person name="Vollmers J."/>
            <person name="Rivas-Marin E."/>
            <person name="Kohn T."/>
            <person name="Peeters S.H."/>
            <person name="Heuer A."/>
            <person name="Rast P."/>
            <person name="Oberbeckmann S."/>
            <person name="Bunk B."/>
            <person name="Jeske O."/>
            <person name="Meyerdierks A."/>
            <person name="Storesund J.E."/>
            <person name="Kallscheuer N."/>
            <person name="Luecker S."/>
            <person name="Lage O.M."/>
            <person name="Pohl T."/>
            <person name="Merkel B.J."/>
            <person name="Hornburger P."/>
            <person name="Mueller R.-W."/>
            <person name="Bruemmer F."/>
            <person name="Labrenz M."/>
            <person name="Spormann A.M."/>
            <person name="Op den Camp H."/>
            <person name="Overmann J."/>
            <person name="Amann R."/>
            <person name="Jetten M.S.M."/>
            <person name="Mascher T."/>
            <person name="Medema M.H."/>
            <person name="Devos D.P."/>
            <person name="Kaster A.-K."/>
            <person name="Ovreas L."/>
            <person name="Rohde M."/>
            <person name="Galperin M.Y."/>
            <person name="Jogler C."/>
        </authorList>
    </citation>
    <scope>NUCLEOTIDE SEQUENCE [LARGE SCALE GENOMIC DNA]</scope>
    <source>
        <strain evidence="1 2">Pan161</strain>
    </source>
</reference>
<dbReference type="RefSeq" id="WP_145232179.1">
    <property type="nucleotide sequence ID" value="NZ_CP036343.1"/>
</dbReference>
<gene>
    <name evidence="1" type="ORF">Pan161_59580</name>
</gene>